<dbReference type="AlphaFoldDB" id="A0A5J4WY38"/>
<organism evidence="1 2">
    <name type="scientific">Streblomastix strix</name>
    <dbReference type="NCBI Taxonomy" id="222440"/>
    <lineage>
        <taxon>Eukaryota</taxon>
        <taxon>Metamonada</taxon>
        <taxon>Preaxostyla</taxon>
        <taxon>Oxymonadida</taxon>
        <taxon>Streblomastigidae</taxon>
        <taxon>Streblomastix</taxon>
    </lineage>
</organism>
<dbReference type="EMBL" id="SNRW01000695">
    <property type="protein sequence ID" value="KAA6399723.1"/>
    <property type="molecule type" value="Genomic_DNA"/>
</dbReference>
<evidence type="ECO:0000313" key="1">
    <source>
        <dbReference type="EMBL" id="KAA6399723.1"/>
    </source>
</evidence>
<sequence>MLEGICGLEIKNFDPKSIDTSSMERLILVSKVQWKHANGLQKVPFIRTSAYGERFPIVLNAIESSGDILHVFPDLLLNVAIGNTKWLIDKQIDGYKLSILATSDAQLIREQIAD</sequence>
<dbReference type="Proteomes" id="UP000324800">
    <property type="component" value="Unassembled WGS sequence"/>
</dbReference>
<proteinExistence type="predicted"/>
<gene>
    <name evidence="1" type="ORF">EZS28_004755</name>
</gene>
<evidence type="ECO:0000313" key="2">
    <source>
        <dbReference type="Proteomes" id="UP000324800"/>
    </source>
</evidence>
<reference evidence="1 2" key="1">
    <citation type="submission" date="2019-03" db="EMBL/GenBank/DDBJ databases">
        <title>Single cell metagenomics reveals metabolic interactions within the superorganism composed of flagellate Streblomastix strix and complex community of Bacteroidetes bacteria on its surface.</title>
        <authorList>
            <person name="Treitli S.C."/>
            <person name="Kolisko M."/>
            <person name="Husnik F."/>
            <person name="Keeling P."/>
            <person name="Hampl V."/>
        </authorList>
    </citation>
    <scope>NUCLEOTIDE SEQUENCE [LARGE SCALE GENOMIC DNA]</scope>
    <source>
        <strain evidence="1">ST1C</strain>
    </source>
</reference>
<protein>
    <submittedName>
        <fullName evidence="1">Uncharacterized protein</fullName>
    </submittedName>
</protein>
<name>A0A5J4WY38_9EUKA</name>
<comment type="caution">
    <text evidence="1">The sequence shown here is derived from an EMBL/GenBank/DDBJ whole genome shotgun (WGS) entry which is preliminary data.</text>
</comment>
<accession>A0A5J4WY38</accession>